<comment type="caution">
    <text evidence="1">The sequence shown here is derived from an EMBL/GenBank/DDBJ whole genome shotgun (WGS) entry which is preliminary data.</text>
</comment>
<dbReference type="PATRIC" id="fig|1257043.3.peg.2213"/>
<sequence>MFITSFGEQNITYKCCSNFLIHLFDASAEMKIKIYVSGGKRGLDIGVAPQAIAKILDAQFVDILDQ</sequence>
<reference evidence="1 2" key="1">
    <citation type="submission" date="2013-02" db="EMBL/GenBank/DDBJ databases">
        <title>The Genome Sequence of Acinetobacter ursingii NIPH ANC_3649.</title>
        <authorList>
            <consortium name="The Broad Institute Genome Sequencing Platform"/>
            <consortium name="The Broad Institute Genome Sequencing Center for Infectious Disease"/>
            <person name="Cerqueira G."/>
            <person name="Feldgarden M."/>
            <person name="Courvalin P."/>
            <person name="Perichon B."/>
            <person name="Grillot-Courvalin C."/>
            <person name="Clermont D."/>
            <person name="Rocha E."/>
            <person name="Yoon E.-J."/>
            <person name="Nemec A."/>
            <person name="Walker B."/>
            <person name="Young S.K."/>
            <person name="Zeng Q."/>
            <person name="Gargeya S."/>
            <person name="Fitzgerald M."/>
            <person name="Haas B."/>
            <person name="Abouelleil A."/>
            <person name="Alvarado L."/>
            <person name="Arachchi H.M."/>
            <person name="Berlin A.M."/>
            <person name="Chapman S.B."/>
            <person name="Dewar J."/>
            <person name="Goldberg J."/>
            <person name="Griggs A."/>
            <person name="Gujja S."/>
            <person name="Hansen M."/>
            <person name="Howarth C."/>
            <person name="Imamovic A."/>
            <person name="Larimer J."/>
            <person name="McCowan C."/>
            <person name="Murphy C."/>
            <person name="Neiman D."/>
            <person name="Pearson M."/>
            <person name="Priest M."/>
            <person name="Roberts A."/>
            <person name="Saif S."/>
            <person name="Shea T."/>
            <person name="Sisk P."/>
            <person name="Sykes S."/>
            <person name="Wortman J."/>
            <person name="Nusbaum C."/>
            <person name="Birren B."/>
        </authorList>
    </citation>
    <scope>NUCLEOTIDE SEQUENCE [LARGE SCALE GENOMIC DNA]</scope>
    <source>
        <strain evidence="1 2">ANC 3649</strain>
    </source>
</reference>
<name>N9DDN6_9GAMM</name>
<dbReference type="InterPro" id="IPR036754">
    <property type="entry name" value="YbaK/aa-tRNA-synt-asso_dom_sf"/>
</dbReference>
<dbReference type="AlphaFoldDB" id="N9DDN6"/>
<dbReference type="OrthoDB" id="9809296at2"/>
<dbReference type="Proteomes" id="UP000013276">
    <property type="component" value="Unassembled WGS sequence"/>
</dbReference>
<evidence type="ECO:0008006" key="3">
    <source>
        <dbReference type="Google" id="ProtNLM"/>
    </source>
</evidence>
<proteinExistence type="predicted"/>
<protein>
    <recommendedName>
        <fullName evidence="3">YbaK/aminoacyl-tRNA synthetase-associated domain-containing protein</fullName>
    </recommendedName>
</protein>
<dbReference type="Gene3D" id="3.90.960.10">
    <property type="entry name" value="YbaK/aminoacyl-tRNA synthetase-associated domain"/>
    <property type="match status" value="1"/>
</dbReference>
<organism evidence="1 2">
    <name type="scientific">Acinetobacter ursingii ANC 3649</name>
    <dbReference type="NCBI Taxonomy" id="1257043"/>
    <lineage>
        <taxon>Bacteria</taxon>
        <taxon>Pseudomonadati</taxon>
        <taxon>Pseudomonadota</taxon>
        <taxon>Gammaproteobacteria</taxon>
        <taxon>Moraxellales</taxon>
        <taxon>Moraxellaceae</taxon>
        <taxon>Acinetobacter</taxon>
    </lineage>
</organism>
<evidence type="ECO:0000313" key="2">
    <source>
        <dbReference type="Proteomes" id="UP000013276"/>
    </source>
</evidence>
<dbReference type="EMBL" id="APQC01000016">
    <property type="protein sequence ID" value="ENV78850.1"/>
    <property type="molecule type" value="Genomic_DNA"/>
</dbReference>
<gene>
    <name evidence="1" type="ORF">F942_02272</name>
</gene>
<dbReference type="HOGENOM" id="CLU_2821338_0_0_6"/>
<dbReference type="GO" id="GO:0002161">
    <property type="term" value="F:aminoacyl-tRNA deacylase activity"/>
    <property type="evidence" value="ECO:0007669"/>
    <property type="project" value="InterPro"/>
</dbReference>
<keyword evidence="2" id="KW-1185">Reference proteome</keyword>
<accession>N9DDN6</accession>
<evidence type="ECO:0000313" key="1">
    <source>
        <dbReference type="EMBL" id="ENV78850.1"/>
    </source>
</evidence>